<dbReference type="EMBL" id="QUSZ01008217">
    <property type="protein sequence ID" value="RHY00749.1"/>
    <property type="molecule type" value="Genomic_DNA"/>
</dbReference>
<evidence type="ECO:0000256" key="4">
    <source>
        <dbReference type="ARBA" id="ARBA00023157"/>
    </source>
</evidence>
<dbReference type="Proteomes" id="UP000265427">
    <property type="component" value="Unassembled WGS sequence"/>
</dbReference>
<dbReference type="AlphaFoldDB" id="A0A397A4W9"/>
<dbReference type="GO" id="GO:0006508">
    <property type="term" value="P:proteolysis"/>
    <property type="evidence" value="ECO:0007669"/>
    <property type="project" value="InterPro"/>
</dbReference>
<dbReference type="PANTHER" id="PTHR24276">
    <property type="entry name" value="POLYSERASE-RELATED"/>
    <property type="match status" value="1"/>
</dbReference>
<keyword evidence="3" id="KW-0843">Virulence</keyword>
<reference evidence="12 13" key="1">
    <citation type="submission" date="2018-08" db="EMBL/GenBank/DDBJ databases">
        <title>Aphanomyces genome sequencing and annotation.</title>
        <authorList>
            <person name="Minardi D."/>
            <person name="Oidtmann B."/>
            <person name="Van Der Giezen M."/>
            <person name="Studholme D.J."/>
        </authorList>
    </citation>
    <scope>NUCLEOTIDE SEQUENCE [LARGE SCALE GENOMIC DNA]</scope>
    <source>
        <strain evidence="11 13">Da</strain>
        <strain evidence="10 15">FDL457</strain>
        <strain evidence="8 12">Kv</strain>
        <strain evidence="9 14">Sv</strain>
    </source>
</reference>
<evidence type="ECO:0000313" key="15">
    <source>
        <dbReference type="Proteomes" id="UP000286510"/>
    </source>
</evidence>
<keyword evidence="2 6" id="KW-0732">Signal</keyword>
<dbReference type="PRINTS" id="PR00722">
    <property type="entry name" value="CHYMOTRYPSIN"/>
</dbReference>
<comment type="caution">
    <text evidence="8">The sequence shown here is derived from an EMBL/GenBank/DDBJ whole genome shotgun (WGS) entry which is preliminary data.</text>
</comment>
<organism evidence="8 12">
    <name type="scientific">Aphanomyces astaci</name>
    <name type="common">Crayfish plague agent</name>
    <dbReference type="NCBI Taxonomy" id="112090"/>
    <lineage>
        <taxon>Eukaryota</taxon>
        <taxon>Sar</taxon>
        <taxon>Stramenopiles</taxon>
        <taxon>Oomycota</taxon>
        <taxon>Saprolegniomycetes</taxon>
        <taxon>Saprolegniales</taxon>
        <taxon>Verrucalvaceae</taxon>
        <taxon>Aphanomyces</taxon>
    </lineage>
</organism>
<evidence type="ECO:0000313" key="10">
    <source>
        <dbReference type="EMBL" id="RHZ31556.1"/>
    </source>
</evidence>
<evidence type="ECO:0000256" key="1">
    <source>
        <dbReference type="ARBA" id="ARBA00007664"/>
    </source>
</evidence>
<dbReference type="GO" id="GO:0004252">
    <property type="term" value="F:serine-type endopeptidase activity"/>
    <property type="evidence" value="ECO:0007669"/>
    <property type="project" value="InterPro"/>
</dbReference>
<sequence>MVKFLALAAVAASAAAQYEIVNGTETPIGKYTYVTGLRSTETGSSSCGASLVAPKILVAAAHCVASSWATFAAVGTHYLKGNQDGERIKIVKRTQHPKYNANTYEYDFAVLELETASTFPVVKLNWDDDQFNAPGATSWVRGWGTTKSGGSQSPVLLEAPVVIWSNADCQKALGSYNTIQPSHLCAGGADKDTCQGDSGGPLTVTKNGVEYLTGVTSWGIGCASPGLPGVYGRLSLARSFIEPYLPTNPTPTTTKPAC</sequence>
<dbReference type="EMBL" id="QUTG01000269">
    <property type="protein sequence ID" value="RHZ02563.1"/>
    <property type="molecule type" value="Genomic_DNA"/>
</dbReference>
<proteinExistence type="inferred from homology"/>
<evidence type="ECO:0000259" key="7">
    <source>
        <dbReference type="PROSITE" id="PS50240"/>
    </source>
</evidence>
<evidence type="ECO:0000256" key="6">
    <source>
        <dbReference type="SAM" id="SignalP"/>
    </source>
</evidence>
<keyword evidence="5" id="KW-0325">Glycoprotein</keyword>
<evidence type="ECO:0000313" key="13">
    <source>
        <dbReference type="Proteomes" id="UP000285430"/>
    </source>
</evidence>
<dbReference type="InterPro" id="IPR043504">
    <property type="entry name" value="Peptidase_S1_PA_chymotrypsin"/>
</dbReference>
<evidence type="ECO:0000256" key="3">
    <source>
        <dbReference type="ARBA" id="ARBA00023026"/>
    </source>
</evidence>
<accession>A0A397A4W9</accession>
<name>A0A397A4W9_APHAT</name>
<dbReference type="PROSITE" id="PS00135">
    <property type="entry name" value="TRYPSIN_SER"/>
    <property type="match status" value="1"/>
</dbReference>
<evidence type="ECO:0000313" key="8">
    <source>
        <dbReference type="EMBL" id="RHY00749.1"/>
    </source>
</evidence>
<dbReference type="VEuPathDB" id="FungiDB:H257_18725"/>
<dbReference type="InterPro" id="IPR033116">
    <property type="entry name" value="TRYPSIN_SER"/>
</dbReference>
<evidence type="ECO:0000256" key="2">
    <source>
        <dbReference type="ARBA" id="ARBA00022729"/>
    </source>
</evidence>
<dbReference type="EMBL" id="QUTH01000732">
    <property type="protein sequence ID" value="RHZ33032.1"/>
    <property type="molecule type" value="Genomic_DNA"/>
</dbReference>
<dbReference type="PANTHER" id="PTHR24276:SF98">
    <property type="entry name" value="FI18310P1-RELATED"/>
    <property type="match status" value="1"/>
</dbReference>
<dbReference type="EMBL" id="QUTF01010603">
    <property type="protein sequence ID" value="RHZ31556.1"/>
    <property type="molecule type" value="Genomic_DNA"/>
</dbReference>
<evidence type="ECO:0000313" key="14">
    <source>
        <dbReference type="Proteomes" id="UP000285712"/>
    </source>
</evidence>
<dbReference type="PROSITE" id="PS50240">
    <property type="entry name" value="TRYPSIN_DOM"/>
    <property type="match status" value="1"/>
</dbReference>
<feature type="signal peptide" evidence="6">
    <location>
        <begin position="1"/>
        <end position="16"/>
    </location>
</feature>
<dbReference type="Proteomes" id="UP000285712">
    <property type="component" value="Unassembled WGS sequence"/>
</dbReference>
<feature type="domain" description="Peptidase S1" evidence="7">
    <location>
        <begin position="20"/>
        <end position="246"/>
    </location>
</feature>
<feature type="chain" id="PRO_5035662757" description="Peptidase S1 domain-containing protein" evidence="6">
    <location>
        <begin position="17"/>
        <end position="258"/>
    </location>
</feature>
<protein>
    <recommendedName>
        <fullName evidence="7">Peptidase S1 domain-containing protein</fullName>
    </recommendedName>
</protein>
<evidence type="ECO:0000313" key="11">
    <source>
        <dbReference type="EMBL" id="RHZ33032.1"/>
    </source>
</evidence>
<dbReference type="SMART" id="SM00020">
    <property type="entry name" value="Tryp_SPc"/>
    <property type="match status" value="1"/>
</dbReference>
<dbReference type="FunFam" id="2.40.10.10:FF:000002">
    <property type="entry name" value="Transmembrane protease serine"/>
    <property type="match status" value="1"/>
</dbReference>
<comment type="similarity">
    <text evidence="1">Belongs to the peptidase S1 family.</text>
</comment>
<keyword evidence="4" id="KW-1015">Disulfide bond</keyword>
<dbReference type="InterPro" id="IPR001254">
    <property type="entry name" value="Trypsin_dom"/>
</dbReference>
<dbReference type="SUPFAM" id="SSF50494">
    <property type="entry name" value="Trypsin-like serine proteases"/>
    <property type="match status" value="1"/>
</dbReference>
<dbReference type="Pfam" id="PF00089">
    <property type="entry name" value="Trypsin"/>
    <property type="match status" value="1"/>
</dbReference>
<dbReference type="Gene3D" id="2.40.10.10">
    <property type="entry name" value="Trypsin-like serine proteases"/>
    <property type="match status" value="1"/>
</dbReference>
<dbReference type="CDD" id="cd00190">
    <property type="entry name" value="Tryp_SPc"/>
    <property type="match status" value="1"/>
</dbReference>
<dbReference type="InterPro" id="IPR050430">
    <property type="entry name" value="Peptidase_S1"/>
</dbReference>
<evidence type="ECO:0000313" key="12">
    <source>
        <dbReference type="Proteomes" id="UP000265427"/>
    </source>
</evidence>
<dbReference type="Proteomes" id="UP000286510">
    <property type="component" value="Unassembled WGS sequence"/>
</dbReference>
<dbReference type="InterPro" id="IPR001314">
    <property type="entry name" value="Peptidase_S1A"/>
</dbReference>
<dbReference type="Proteomes" id="UP000285430">
    <property type="component" value="Unassembled WGS sequence"/>
</dbReference>
<evidence type="ECO:0000256" key="5">
    <source>
        <dbReference type="ARBA" id="ARBA00023180"/>
    </source>
</evidence>
<dbReference type="InterPro" id="IPR009003">
    <property type="entry name" value="Peptidase_S1_PA"/>
</dbReference>
<gene>
    <name evidence="10" type="ORF">DYB26_003409</name>
    <name evidence="9" type="ORF">DYB35_013459</name>
    <name evidence="8" type="ORF">DYB36_013018</name>
    <name evidence="11" type="ORF">DYB37_012880</name>
</gene>
<evidence type="ECO:0000313" key="9">
    <source>
        <dbReference type="EMBL" id="RHZ02563.1"/>
    </source>
</evidence>